<dbReference type="EMBL" id="JACHIK010000002">
    <property type="protein sequence ID" value="MBB5041270.1"/>
    <property type="molecule type" value="Genomic_DNA"/>
</dbReference>
<evidence type="ECO:0000256" key="3">
    <source>
        <dbReference type="ARBA" id="ARBA00022576"/>
    </source>
</evidence>
<dbReference type="GO" id="GO:0008453">
    <property type="term" value="F:alanine-glyoxylate transaminase activity"/>
    <property type="evidence" value="ECO:0007669"/>
    <property type="project" value="TreeGrafter"/>
</dbReference>
<evidence type="ECO:0000256" key="5">
    <source>
        <dbReference type="ARBA" id="ARBA00022898"/>
    </source>
</evidence>
<comment type="caution">
    <text evidence="9">The sequence shown here is derived from an EMBL/GenBank/DDBJ whole genome shotgun (WGS) entry which is preliminary data.</text>
</comment>
<dbReference type="Gene3D" id="3.40.640.10">
    <property type="entry name" value="Type I PLP-dependent aspartate aminotransferase-like (Major domain)"/>
    <property type="match status" value="1"/>
</dbReference>
<feature type="binding site" evidence="6">
    <location>
        <position position="318"/>
    </location>
    <ligand>
        <name>substrate</name>
    </ligand>
</feature>
<evidence type="ECO:0000256" key="1">
    <source>
        <dbReference type="ARBA" id="ARBA00001933"/>
    </source>
</evidence>
<dbReference type="InterPro" id="IPR000192">
    <property type="entry name" value="Aminotrans_V_dom"/>
</dbReference>
<evidence type="ECO:0000313" key="9">
    <source>
        <dbReference type="EMBL" id="MBB5041270.1"/>
    </source>
</evidence>
<dbReference type="PIRSF" id="PIRSF000524">
    <property type="entry name" value="SPT"/>
    <property type="match status" value="1"/>
</dbReference>
<dbReference type="Gene3D" id="3.90.1150.10">
    <property type="entry name" value="Aspartate Aminotransferase, domain 1"/>
    <property type="match status" value="1"/>
</dbReference>
<comment type="cofactor">
    <cofactor evidence="1 7">
        <name>pyridoxal 5'-phosphate</name>
        <dbReference type="ChEBI" id="CHEBI:597326"/>
    </cofactor>
</comment>
<evidence type="ECO:0000259" key="8">
    <source>
        <dbReference type="Pfam" id="PF00266"/>
    </source>
</evidence>
<sequence>MPFDRWNALNDVPVFPAERFGAVADRLGKILATRNDILLFQTEAVVALEAVAASLARPGLKAINIVTSPFGAWTGGWLRRGGAEVVTLTAEPARPIGIAAVTAAFDAHPDVKAVFLCHAESANGVLNPLEEIVAAARARGIVTVVDAVASVGGHPLAVDALGVDIAVIGPQKSLAGPAGVSAVSVSPAAWALIGREGGPRDSSLSLLDRKAWLDAGRGALPGTSAQLEFFALEAALDRVEAEGLDAILARHATAARATRAGLLALGAEPSAEAGRASHLVTTTCLPEGVDMEAFLAAAAPLDTDFSAGVGPGAERLVRLNHTGRRARFETVLSGVVGYGIALGKVGQTADVAAAAAAVAAHYRADV</sequence>
<dbReference type="AlphaFoldDB" id="A0A7W8DTC4"/>
<accession>A0A7W8DTC4</accession>
<dbReference type="PANTHER" id="PTHR21152">
    <property type="entry name" value="AMINOTRANSFERASE CLASS V"/>
    <property type="match status" value="1"/>
</dbReference>
<evidence type="ECO:0000256" key="7">
    <source>
        <dbReference type="PIRSR" id="PIRSR000524-50"/>
    </source>
</evidence>
<evidence type="ECO:0000256" key="4">
    <source>
        <dbReference type="ARBA" id="ARBA00022679"/>
    </source>
</evidence>
<name>A0A7W8DTC4_9HYPH</name>
<evidence type="ECO:0000256" key="2">
    <source>
        <dbReference type="ARBA" id="ARBA00009236"/>
    </source>
</evidence>
<protein>
    <submittedName>
        <fullName evidence="9">Aspartate aminotransferase-like enzyme</fullName>
    </submittedName>
</protein>
<dbReference type="InterPro" id="IPR015421">
    <property type="entry name" value="PyrdxlP-dep_Trfase_major"/>
</dbReference>
<dbReference type="RefSeq" id="WP_184140791.1">
    <property type="nucleotide sequence ID" value="NZ_JACHIK010000002.1"/>
</dbReference>
<comment type="similarity">
    <text evidence="2">Belongs to the class-V pyridoxal-phosphate-dependent aminotransferase family.</text>
</comment>
<organism evidence="9 10">
    <name type="scientific">Shinella fusca</name>
    <dbReference type="NCBI Taxonomy" id="544480"/>
    <lineage>
        <taxon>Bacteria</taxon>
        <taxon>Pseudomonadati</taxon>
        <taxon>Pseudomonadota</taxon>
        <taxon>Alphaproteobacteria</taxon>
        <taxon>Hyphomicrobiales</taxon>
        <taxon>Rhizobiaceae</taxon>
        <taxon>Shinella</taxon>
    </lineage>
</organism>
<keyword evidence="4 9" id="KW-0808">Transferase</keyword>
<evidence type="ECO:0000256" key="6">
    <source>
        <dbReference type="PIRSR" id="PIRSR000524-1"/>
    </source>
</evidence>
<dbReference type="Proteomes" id="UP000535406">
    <property type="component" value="Unassembled WGS sequence"/>
</dbReference>
<dbReference type="PANTHER" id="PTHR21152:SF24">
    <property type="entry name" value="ALANINE--GLYOXYLATE AMINOTRANSFERASE 1"/>
    <property type="match status" value="1"/>
</dbReference>
<dbReference type="Pfam" id="PF00266">
    <property type="entry name" value="Aminotran_5"/>
    <property type="match status" value="1"/>
</dbReference>
<feature type="domain" description="Aminotransferase class V" evidence="8">
    <location>
        <begin position="33"/>
        <end position="270"/>
    </location>
</feature>
<dbReference type="InterPro" id="IPR024169">
    <property type="entry name" value="SP_NH2Trfase/AEP_transaminase"/>
</dbReference>
<feature type="modified residue" description="N6-(pyridoxal phosphate)lysine" evidence="7">
    <location>
        <position position="172"/>
    </location>
</feature>
<evidence type="ECO:0000313" key="10">
    <source>
        <dbReference type="Proteomes" id="UP000535406"/>
    </source>
</evidence>
<dbReference type="GO" id="GO:0019265">
    <property type="term" value="P:glycine biosynthetic process, by transamination of glyoxylate"/>
    <property type="evidence" value="ECO:0007669"/>
    <property type="project" value="TreeGrafter"/>
</dbReference>
<dbReference type="InterPro" id="IPR015422">
    <property type="entry name" value="PyrdxlP-dep_Trfase_small"/>
</dbReference>
<proteinExistence type="inferred from homology"/>
<dbReference type="GO" id="GO:0004760">
    <property type="term" value="F:L-serine-pyruvate transaminase activity"/>
    <property type="evidence" value="ECO:0007669"/>
    <property type="project" value="TreeGrafter"/>
</dbReference>
<keyword evidence="3 9" id="KW-0032">Aminotransferase</keyword>
<reference evidence="9 10" key="1">
    <citation type="submission" date="2020-08" db="EMBL/GenBank/DDBJ databases">
        <title>Genomic Encyclopedia of Type Strains, Phase IV (KMG-IV): sequencing the most valuable type-strain genomes for metagenomic binning, comparative biology and taxonomic classification.</title>
        <authorList>
            <person name="Goeker M."/>
        </authorList>
    </citation>
    <scope>NUCLEOTIDE SEQUENCE [LARGE SCALE GENOMIC DNA]</scope>
    <source>
        <strain evidence="9 10">DSM 21319</strain>
    </source>
</reference>
<dbReference type="SUPFAM" id="SSF53383">
    <property type="entry name" value="PLP-dependent transferases"/>
    <property type="match status" value="1"/>
</dbReference>
<gene>
    <name evidence="9" type="ORF">HNQ66_000653</name>
</gene>
<keyword evidence="10" id="KW-1185">Reference proteome</keyword>
<dbReference type="InterPro" id="IPR015424">
    <property type="entry name" value="PyrdxlP-dep_Trfase"/>
</dbReference>
<keyword evidence="5 7" id="KW-0663">Pyridoxal phosphate</keyword>